<protein>
    <submittedName>
        <fullName evidence="2">Uncharacterized protein</fullName>
    </submittedName>
</protein>
<feature type="compositionally biased region" description="Basic and acidic residues" evidence="1">
    <location>
        <begin position="78"/>
        <end position="89"/>
    </location>
</feature>
<evidence type="ECO:0000313" key="3">
    <source>
        <dbReference type="Proteomes" id="UP001066276"/>
    </source>
</evidence>
<proteinExistence type="predicted"/>
<dbReference type="AlphaFoldDB" id="A0AAV7PIC0"/>
<name>A0AAV7PIC0_PLEWA</name>
<dbReference type="EMBL" id="JANPWB010000011">
    <property type="protein sequence ID" value="KAJ1125518.1"/>
    <property type="molecule type" value="Genomic_DNA"/>
</dbReference>
<evidence type="ECO:0000256" key="1">
    <source>
        <dbReference type="SAM" id="MobiDB-lite"/>
    </source>
</evidence>
<comment type="caution">
    <text evidence="2">The sequence shown here is derived from an EMBL/GenBank/DDBJ whole genome shotgun (WGS) entry which is preliminary data.</text>
</comment>
<reference evidence="2" key="1">
    <citation type="journal article" date="2022" name="bioRxiv">
        <title>Sequencing and chromosome-scale assembly of the giantPleurodeles waltlgenome.</title>
        <authorList>
            <person name="Brown T."/>
            <person name="Elewa A."/>
            <person name="Iarovenko S."/>
            <person name="Subramanian E."/>
            <person name="Araus A.J."/>
            <person name="Petzold A."/>
            <person name="Susuki M."/>
            <person name="Suzuki K.-i.T."/>
            <person name="Hayashi T."/>
            <person name="Toyoda A."/>
            <person name="Oliveira C."/>
            <person name="Osipova E."/>
            <person name="Leigh N.D."/>
            <person name="Simon A."/>
            <person name="Yun M.H."/>
        </authorList>
    </citation>
    <scope>NUCLEOTIDE SEQUENCE</scope>
    <source>
        <strain evidence="2">20211129_DDA</strain>
        <tissue evidence="2">Liver</tissue>
    </source>
</reference>
<accession>A0AAV7PIC0</accession>
<feature type="region of interest" description="Disordered" evidence="1">
    <location>
        <begin position="78"/>
        <end position="113"/>
    </location>
</feature>
<sequence>MELSVPLLIQCLGSSVVRFYEWEFFPETLTSSTFFTLEKAQTATAHDWGQEIPPGRRPTLHFSKNRDDVHYTGKLLEARKSGMRGETKEPQPFLKDGSHCDRPDPSLPALTGLHGWQPRPSALVCPAESPASRPIHS</sequence>
<dbReference type="Proteomes" id="UP001066276">
    <property type="component" value="Chromosome 7"/>
</dbReference>
<keyword evidence="3" id="KW-1185">Reference proteome</keyword>
<evidence type="ECO:0000313" key="2">
    <source>
        <dbReference type="EMBL" id="KAJ1125518.1"/>
    </source>
</evidence>
<gene>
    <name evidence="2" type="ORF">NDU88_003947</name>
</gene>
<organism evidence="2 3">
    <name type="scientific">Pleurodeles waltl</name>
    <name type="common">Iberian ribbed newt</name>
    <dbReference type="NCBI Taxonomy" id="8319"/>
    <lineage>
        <taxon>Eukaryota</taxon>
        <taxon>Metazoa</taxon>
        <taxon>Chordata</taxon>
        <taxon>Craniata</taxon>
        <taxon>Vertebrata</taxon>
        <taxon>Euteleostomi</taxon>
        <taxon>Amphibia</taxon>
        <taxon>Batrachia</taxon>
        <taxon>Caudata</taxon>
        <taxon>Salamandroidea</taxon>
        <taxon>Salamandridae</taxon>
        <taxon>Pleurodelinae</taxon>
        <taxon>Pleurodeles</taxon>
    </lineage>
</organism>